<accession>A0A6G1SEY4</accession>
<feature type="transmembrane region" description="Helical" evidence="16">
    <location>
        <begin position="277"/>
        <end position="297"/>
    </location>
</feature>
<dbReference type="PANTHER" id="PTHR10414:SF37">
    <property type="entry name" value="BB IN A BOXCAR, ISOFORM C"/>
    <property type="match status" value="1"/>
</dbReference>
<dbReference type="GO" id="GO:0006646">
    <property type="term" value="P:phosphatidylethanolamine biosynthetic process"/>
    <property type="evidence" value="ECO:0007669"/>
    <property type="project" value="TreeGrafter"/>
</dbReference>
<evidence type="ECO:0000256" key="14">
    <source>
        <dbReference type="ARBA" id="ARBA00048570"/>
    </source>
</evidence>
<proteinExistence type="inferred from homology"/>
<evidence type="ECO:0000256" key="5">
    <source>
        <dbReference type="ARBA" id="ARBA00022989"/>
    </source>
</evidence>
<feature type="transmembrane region" description="Helical" evidence="16">
    <location>
        <begin position="179"/>
        <end position="200"/>
    </location>
</feature>
<feature type="transmembrane region" description="Helical" evidence="16">
    <location>
        <begin position="212"/>
        <end position="235"/>
    </location>
</feature>
<evidence type="ECO:0000256" key="13">
    <source>
        <dbReference type="ARBA" id="ARBA00038987"/>
    </source>
</evidence>
<comment type="pathway">
    <text evidence="12">Phospholipid metabolism; phosphatidylcholine biosynthesis; phosphatidylcholine from phosphocholine: step 2/2.</text>
</comment>
<evidence type="ECO:0000256" key="3">
    <source>
        <dbReference type="ARBA" id="ARBA00022679"/>
    </source>
</evidence>
<evidence type="ECO:0000256" key="6">
    <source>
        <dbReference type="ARBA" id="ARBA00023136"/>
    </source>
</evidence>
<comment type="catalytic activity">
    <reaction evidence="10">
        <text>1,2-dioctanoyl-sn-glycerol + CDP-choline = 1,2-dioctanoyl-sn-glycero-3-phosphocholine + CMP + H(+)</text>
        <dbReference type="Rhea" id="RHEA:54232"/>
        <dbReference type="ChEBI" id="CHEBI:15378"/>
        <dbReference type="ChEBI" id="CHEBI:58779"/>
        <dbReference type="ChEBI" id="CHEBI:60377"/>
        <dbReference type="ChEBI" id="CHEBI:76979"/>
        <dbReference type="ChEBI" id="CHEBI:78228"/>
    </reaction>
    <physiologicalReaction direction="left-to-right" evidence="10">
        <dbReference type="Rhea" id="RHEA:54233"/>
    </physiologicalReaction>
</comment>
<evidence type="ECO:0000256" key="16">
    <source>
        <dbReference type="SAM" id="Phobius"/>
    </source>
</evidence>
<keyword evidence="5 16" id="KW-1133">Transmembrane helix</keyword>
<gene>
    <name evidence="17" type="primary">cept1</name>
    <name evidence="17" type="ORF">g.20085</name>
</gene>
<evidence type="ECO:0000256" key="10">
    <source>
        <dbReference type="ARBA" id="ARBA00036651"/>
    </source>
</evidence>
<dbReference type="PROSITE" id="PS00379">
    <property type="entry name" value="CDP_ALCOHOL_P_TRANSF"/>
    <property type="match status" value="1"/>
</dbReference>
<dbReference type="GO" id="GO:0005794">
    <property type="term" value="C:Golgi apparatus"/>
    <property type="evidence" value="ECO:0007669"/>
    <property type="project" value="TreeGrafter"/>
</dbReference>
<dbReference type="PANTHER" id="PTHR10414">
    <property type="entry name" value="ETHANOLAMINEPHOSPHOTRANSFERASE"/>
    <property type="match status" value="1"/>
</dbReference>
<evidence type="ECO:0000256" key="9">
    <source>
        <dbReference type="ARBA" id="ARBA00036100"/>
    </source>
</evidence>
<evidence type="ECO:0000256" key="7">
    <source>
        <dbReference type="ARBA" id="ARBA00023209"/>
    </source>
</evidence>
<reference evidence="17" key="1">
    <citation type="submission" date="2018-10" db="EMBL/GenBank/DDBJ databases">
        <title>Transcriptome assembly of Aceria tosichella (Wheat curl mite) Type 2.</title>
        <authorList>
            <person name="Scully E.D."/>
            <person name="Geib S.M."/>
            <person name="Palmer N.A."/>
            <person name="Gupta A.K."/>
            <person name="Sarath G."/>
            <person name="Tatineni S."/>
        </authorList>
    </citation>
    <scope>NUCLEOTIDE SEQUENCE</scope>
    <source>
        <strain evidence="17">LincolnNE</strain>
    </source>
</reference>
<dbReference type="FunFam" id="1.20.120.1760:FF:000002">
    <property type="entry name" value="Choline/ethanolamine phosphotransferase 1"/>
    <property type="match status" value="1"/>
</dbReference>
<dbReference type="AlphaFoldDB" id="A0A6G1SEY4"/>
<keyword evidence="6 16" id="KW-0472">Membrane</keyword>
<evidence type="ECO:0000256" key="12">
    <source>
        <dbReference type="ARBA" id="ARBA00037890"/>
    </source>
</evidence>
<feature type="transmembrane region" description="Helical" evidence="16">
    <location>
        <begin position="247"/>
        <end position="265"/>
    </location>
</feature>
<protein>
    <recommendedName>
        <fullName evidence="13">diacylglycerol cholinephosphotransferase</fullName>
        <ecNumber evidence="13">2.7.8.2</ecNumber>
    </recommendedName>
</protein>
<comment type="similarity">
    <text evidence="2 15">Belongs to the CDP-alcohol phosphatidyltransferase class-I family.</text>
</comment>
<evidence type="ECO:0000313" key="17">
    <source>
        <dbReference type="EMBL" id="MDE48493.1"/>
    </source>
</evidence>
<keyword evidence="8" id="KW-1208">Phospholipid metabolism</keyword>
<comment type="subcellular location">
    <subcellularLocation>
        <location evidence="1">Membrane</location>
        <topology evidence="1">Multi-pass membrane protein</topology>
    </subcellularLocation>
</comment>
<evidence type="ECO:0000256" key="4">
    <source>
        <dbReference type="ARBA" id="ARBA00022692"/>
    </source>
</evidence>
<keyword evidence="7" id="KW-0444">Lipid biosynthesis</keyword>
<evidence type="ECO:0000256" key="11">
    <source>
        <dbReference type="ARBA" id="ARBA00036890"/>
    </source>
</evidence>
<feature type="transmembrane region" description="Helical" evidence="16">
    <location>
        <begin position="75"/>
        <end position="93"/>
    </location>
</feature>
<sequence>MHVLNEKQLKRLKEHSYSSCGSTMLDPYMQVWWEWVVQRLPYWLSPNCMTLAGLLVVIMTAMIFIIYSPDAKQDIPPWLLLMGALSIFIYQTLDACDGKQARRTQTQSQLGELFDHGCDSLSTIFIALLVAVTLKLGTSPTTLFFQCVFAICLFYTAHWQTYVSGTLRFGKFDVTEIQFSIMFMLVITAIMGSSIWSYVMPVVNLKLSSLPIIGSVIGGIVALSDNLPIILTGGVGRNGSSVAGTSVLSPSIPFMLFVIQAVMIWKKSPSLLYENNSCVYLLFIGIIATKITIRLIVCHMSRSEIGYLDSSMLGLLGLILNQYFDCYFDESKVLYVAFVYATYDLIHYTSALCREISTYLNIYIFSTSKRELQPHHRTRKADRRKTSTIIGL</sequence>
<dbReference type="GO" id="GO:0004307">
    <property type="term" value="F:ethanolaminephosphotransferase activity"/>
    <property type="evidence" value="ECO:0007669"/>
    <property type="project" value="TreeGrafter"/>
</dbReference>
<keyword evidence="4 16" id="KW-0812">Transmembrane</keyword>
<dbReference type="Gene3D" id="1.20.120.1760">
    <property type="match status" value="1"/>
</dbReference>
<dbReference type="Pfam" id="PF01066">
    <property type="entry name" value="CDP-OH_P_transf"/>
    <property type="match status" value="1"/>
</dbReference>
<evidence type="ECO:0000256" key="8">
    <source>
        <dbReference type="ARBA" id="ARBA00023264"/>
    </source>
</evidence>
<dbReference type="InterPro" id="IPR014472">
    <property type="entry name" value="CHOPT"/>
</dbReference>
<keyword evidence="7" id="KW-0594">Phospholipid biosynthesis</keyword>
<dbReference type="PIRSF" id="PIRSF015665">
    <property type="entry name" value="CHOPT"/>
    <property type="match status" value="1"/>
</dbReference>
<dbReference type="InterPro" id="IPR000462">
    <property type="entry name" value="CDP-OH_P_trans"/>
</dbReference>
<comment type="catalytic activity">
    <reaction evidence="14">
        <text>CDP-choline + a 1,2-diacyl-sn-glycerol = a 1,2-diacyl-sn-glycero-3-phosphocholine + CMP + H(+)</text>
        <dbReference type="Rhea" id="RHEA:32939"/>
        <dbReference type="ChEBI" id="CHEBI:15378"/>
        <dbReference type="ChEBI" id="CHEBI:17815"/>
        <dbReference type="ChEBI" id="CHEBI:57643"/>
        <dbReference type="ChEBI" id="CHEBI:58779"/>
        <dbReference type="ChEBI" id="CHEBI:60377"/>
        <dbReference type="EC" id="2.7.8.2"/>
    </reaction>
    <physiologicalReaction direction="left-to-right" evidence="14">
        <dbReference type="Rhea" id="RHEA:32940"/>
    </physiologicalReaction>
</comment>
<dbReference type="GO" id="GO:0004142">
    <property type="term" value="F:diacylglycerol cholinephosphotransferase activity"/>
    <property type="evidence" value="ECO:0007669"/>
    <property type="project" value="UniProtKB-EC"/>
</dbReference>
<evidence type="ECO:0000256" key="1">
    <source>
        <dbReference type="ARBA" id="ARBA00004141"/>
    </source>
</evidence>
<dbReference type="GO" id="GO:0005789">
    <property type="term" value="C:endoplasmic reticulum membrane"/>
    <property type="evidence" value="ECO:0007669"/>
    <property type="project" value="TreeGrafter"/>
</dbReference>
<dbReference type="InterPro" id="IPR043130">
    <property type="entry name" value="CDP-OH_PTrfase_TM_dom"/>
</dbReference>
<evidence type="ECO:0000256" key="2">
    <source>
        <dbReference type="ARBA" id="ARBA00010441"/>
    </source>
</evidence>
<dbReference type="InterPro" id="IPR048254">
    <property type="entry name" value="CDP_ALCOHOL_P_TRANSF_CS"/>
</dbReference>
<organism evidence="17">
    <name type="scientific">Aceria tosichella</name>
    <name type="common">wheat curl mite</name>
    <dbReference type="NCBI Taxonomy" id="561515"/>
    <lineage>
        <taxon>Eukaryota</taxon>
        <taxon>Metazoa</taxon>
        <taxon>Ecdysozoa</taxon>
        <taxon>Arthropoda</taxon>
        <taxon>Chelicerata</taxon>
        <taxon>Arachnida</taxon>
        <taxon>Acari</taxon>
        <taxon>Acariformes</taxon>
        <taxon>Trombidiformes</taxon>
        <taxon>Prostigmata</taxon>
        <taxon>Eupodina</taxon>
        <taxon>Eriophyoidea</taxon>
        <taxon>Eriophyidae</taxon>
        <taxon>Eriophyinae</taxon>
        <taxon>Aceriini</taxon>
        <taxon>Aceria</taxon>
    </lineage>
</organism>
<comment type="catalytic activity">
    <reaction evidence="11">
        <text>1-hexadecanoyl-2-(9Z-octadecenoyl)-sn-glycerol + CDP-choline = 1-hexadecanoyl-2-(9Z-octadecenoyl)-sn-glycero-3-phosphocholine + CMP + H(+)</text>
        <dbReference type="Rhea" id="RHEA:54244"/>
        <dbReference type="ChEBI" id="CHEBI:15378"/>
        <dbReference type="ChEBI" id="CHEBI:58779"/>
        <dbReference type="ChEBI" id="CHEBI:60377"/>
        <dbReference type="ChEBI" id="CHEBI:73001"/>
        <dbReference type="ChEBI" id="CHEBI:75466"/>
    </reaction>
    <physiologicalReaction direction="left-to-right" evidence="11">
        <dbReference type="Rhea" id="RHEA:54245"/>
    </physiologicalReaction>
</comment>
<feature type="transmembrane region" description="Helical" evidence="16">
    <location>
        <begin position="48"/>
        <end position="69"/>
    </location>
</feature>
<dbReference type="EC" id="2.7.8.2" evidence="13"/>
<comment type="catalytic activity">
    <reaction evidence="9">
        <text>1-hexadecanoyl-2-(4Z,7Z,10Z,13Z,16Z,19Z-docosahexaenoyl)-sn-glycerol + CDP-choline = 1-hexadecanoyl-2-(4Z,7Z,10Z,13Z,16Z,19Z-docosahexaenoyl)-sn-glycero-3-phosphocholine + CMP + H(+)</text>
        <dbReference type="Rhea" id="RHEA:54332"/>
        <dbReference type="ChEBI" id="CHEBI:15378"/>
        <dbReference type="ChEBI" id="CHEBI:58779"/>
        <dbReference type="ChEBI" id="CHEBI:60377"/>
        <dbReference type="ChEBI" id="CHEBI:74963"/>
        <dbReference type="ChEBI" id="CHEBI:82949"/>
    </reaction>
    <physiologicalReaction direction="left-to-right" evidence="9">
        <dbReference type="Rhea" id="RHEA:54333"/>
    </physiologicalReaction>
</comment>
<dbReference type="EMBL" id="GGYP01003722">
    <property type="protein sequence ID" value="MDE48493.1"/>
    <property type="molecule type" value="Transcribed_RNA"/>
</dbReference>
<keyword evidence="7" id="KW-0443">Lipid metabolism</keyword>
<feature type="transmembrane region" description="Helical" evidence="16">
    <location>
        <begin position="113"/>
        <end position="134"/>
    </location>
</feature>
<feature type="transmembrane region" description="Helical" evidence="16">
    <location>
        <begin position="140"/>
        <end position="158"/>
    </location>
</feature>
<evidence type="ECO:0000256" key="15">
    <source>
        <dbReference type="RuleBase" id="RU003750"/>
    </source>
</evidence>
<keyword evidence="3 15" id="KW-0808">Transferase</keyword>
<name>A0A6G1SEY4_9ACAR</name>